<reference evidence="2 3" key="1">
    <citation type="submission" date="2024-03" db="EMBL/GenBank/DDBJ databases">
        <title>Mouse gut bacterial collection (mGBC) of GemPharmatech.</title>
        <authorList>
            <person name="He Y."/>
            <person name="Dong L."/>
            <person name="Wu D."/>
            <person name="Gao X."/>
            <person name="Lin Z."/>
        </authorList>
    </citation>
    <scope>NUCLEOTIDE SEQUENCE [LARGE SCALE GENOMIC DNA]</scope>
    <source>
        <strain evidence="2 3">54-13</strain>
    </source>
</reference>
<dbReference type="EMBL" id="JBCLPP010000024">
    <property type="protein sequence ID" value="MEY8245828.1"/>
    <property type="molecule type" value="Genomic_DNA"/>
</dbReference>
<evidence type="ECO:0000313" key="2">
    <source>
        <dbReference type="EMBL" id="MEY8245828.1"/>
    </source>
</evidence>
<feature type="transmembrane region" description="Helical" evidence="1">
    <location>
        <begin position="97"/>
        <end position="114"/>
    </location>
</feature>
<name>A0ABV4CWR1_9BACT</name>
<dbReference type="Proteomes" id="UP001565200">
    <property type="component" value="Unassembled WGS sequence"/>
</dbReference>
<gene>
    <name evidence="2" type="ORF">AAK873_09410</name>
</gene>
<keyword evidence="3" id="KW-1185">Reference proteome</keyword>
<keyword evidence="1" id="KW-1133">Transmembrane helix</keyword>
<sequence length="122" mass="14112">MMILIVTVFALSCARTVYRPVSSASRDSVYRASDRELLFYVLDSVSVDFTGDTVREKRTRVILRDIVSRDTLYMERGDTIVMVRERKEGIARRISRYLFPLAGLLLLPLIVILWRKRRGPCA</sequence>
<organism evidence="2 3">
    <name type="scientific">Heminiphilus faecis</name>
    <dbReference type="NCBI Taxonomy" id="2601703"/>
    <lineage>
        <taxon>Bacteria</taxon>
        <taxon>Pseudomonadati</taxon>
        <taxon>Bacteroidota</taxon>
        <taxon>Bacteroidia</taxon>
        <taxon>Bacteroidales</taxon>
        <taxon>Muribaculaceae</taxon>
        <taxon>Heminiphilus</taxon>
    </lineage>
</organism>
<protein>
    <submittedName>
        <fullName evidence="2">Uncharacterized protein</fullName>
    </submittedName>
</protein>
<keyword evidence="1" id="KW-0812">Transmembrane</keyword>
<comment type="caution">
    <text evidence="2">The sequence shown here is derived from an EMBL/GenBank/DDBJ whole genome shotgun (WGS) entry which is preliminary data.</text>
</comment>
<accession>A0ABV4CWR1</accession>
<evidence type="ECO:0000313" key="3">
    <source>
        <dbReference type="Proteomes" id="UP001565200"/>
    </source>
</evidence>
<proteinExistence type="predicted"/>
<keyword evidence="1" id="KW-0472">Membrane</keyword>
<evidence type="ECO:0000256" key="1">
    <source>
        <dbReference type="SAM" id="Phobius"/>
    </source>
</evidence>
<dbReference type="RefSeq" id="WP_148464331.1">
    <property type="nucleotide sequence ID" value="NZ_JBCLPP010000024.1"/>
</dbReference>